<evidence type="ECO:0000256" key="1">
    <source>
        <dbReference type="SAM" id="Coils"/>
    </source>
</evidence>
<organism evidence="4 5">
    <name type="scientific">Ferruginibacter yonginensis</name>
    <dbReference type="NCBI Taxonomy" id="1310416"/>
    <lineage>
        <taxon>Bacteria</taxon>
        <taxon>Pseudomonadati</taxon>
        <taxon>Bacteroidota</taxon>
        <taxon>Chitinophagia</taxon>
        <taxon>Chitinophagales</taxon>
        <taxon>Chitinophagaceae</taxon>
        <taxon>Ferruginibacter</taxon>
    </lineage>
</organism>
<keyword evidence="1" id="KW-0175">Coiled coil</keyword>
<accession>A0ABV8QS54</accession>
<feature type="coiled-coil region" evidence="1">
    <location>
        <begin position="189"/>
        <end position="216"/>
    </location>
</feature>
<evidence type="ECO:0000259" key="3">
    <source>
        <dbReference type="Pfam" id="PF01676"/>
    </source>
</evidence>
<dbReference type="SUPFAM" id="SSF53649">
    <property type="entry name" value="Alkaline phosphatase-like"/>
    <property type="match status" value="1"/>
</dbReference>
<dbReference type="InterPro" id="IPR017850">
    <property type="entry name" value="Alkaline_phosphatase_core_sf"/>
</dbReference>
<dbReference type="Gene3D" id="3.40.720.10">
    <property type="entry name" value="Alkaline Phosphatase, subunit A"/>
    <property type="match status" value="1"/>
</dbReference>
<comment type="caution">
    <text evidence="4">The sequence shown here is derived from an EMBL/GenBank/DDBJ whole genome shotgun (WGS) entry which is preliminary data.</text>
</comment>
<protein>
    <submittedName>
        <fullName evidence="4">Alkaline phosphatase family protein</fullName>
    </submittedName>
</protein>
<dbReference type="RefSeq" id="WP_379708869.1">
    <property type="nucleotide sequence ID" value="NZ_JBHSCZ010000002.1"/>
</dbReference>
<dbReference type="InterPro" id="IPR006124">
    <property type="entry name" value="Metalloenzyme"/>
</dbReference>
<evidence type="ECO:0000256" key="2">
    <source>
        <dbReference type="SAM" id="SignalP"/>
    </source>
</evidence>
<feature type="signal peptide" evidence="2">
    <location>
        <begin position="1"/>
        <end position="19"/>
    </location>
</feature>
<evidence type="ECO:0000313" key="5">
    <source>
        <dbReference type="Proteomes" id="UP001595907"/>
    </source>
</evidence>
<feature type="domain" description="Metalloenzyme" evidence="3">
    <location>
        <begin position="207"/>
        <end position="306"/>
    </location>
</feature>
<sequence>MKHLFACFFLLSLATIPQANNTHAALANTTTDSSTNIFIITLDGFRWQELFGGADDAILQNNHFTTDIDLMESMYGGSTAEEKRKKLMPFMWQVLAKKGQLYGNRRYDNNVNVANLYAISYPGYNEIFTSTTDVTIATNNKNNNPHRNIFELLQSNPTYKDHIALFTSWDVFPYILNEKRMGIAINSGYENINNANTDIEKNINSIQTNIIEAKEATRQDMLTFIAAKEYLNKNHPKLFYLGLGETDEYAHHGNYDMYLQKANEADNIIAQLWHWAQTTPGYKNNTTFIITTDHGRGANPNKWTSHGPFTKGASQTWVALLGKNIEALGEVKNSGQLYQKQIAPTIAQLAGERFSNETPINLASK</sequence>
<dbReference type="EMBL" id="JBHSCZ010000002">
    <property type="protein sequence ID" value="MFC4262929.1"/>
    <property type="molecule type" value="Genomic_DNA"/>
</dbReference>
<proteinExistence type="predicted"/>
<keyword evidence="5" id="KW-1185">Reference proteome</keyword>
<dbReference type="Pfam" id="PF01676">
    <property type="entry name" value="Metalloenzyme"/>
    <property type="match status" value="1"/>
</dbReference>
<feature type="chain" id="PRO_5046320490" evidence="2">
    <location>
        <begin position="20"/>
        <end position="365"/>
    </location>
</feature>
<name>A0ABV8QS54_9BACT</name>
<dbReference type="Proteomes" id="UP001595907">
    <property type="component" value="Unassembled WGS sequence"/>
</dbReference>
<gene>
    <name evidence="4" type="ORF">ACFOWM_08580</name>
</gene>
<keyword evidence="2" id="KW-0732">Signal</keyword>
<evidence type="ECO:0000313" key="4">
    <source>
        <dbReference type="EMBL" id="MFC4262929.1"/>
    </source>
</evidence>
<reference evidence="5" key="1">
    <citation type="journal article" date="2019" name="Int. J. Syst. Evol. Microbiol.">
        <title>The Global Catalogue of Microorganisms (GCM) 10K type strain sequencing project: providing services to taxonomists for standard genome sequencing and annotation.</title>
        <authorList>
            <consortium name="The Broad Institute Genomics Platform"/>
            <consortium name="The Broad Institute Genome Sequencing Center for Infectious Disease"/>
            <person name="Wu L."/>
            <person name="Ma J."/>
        </authorList>
    </citation>
    <scope>NUCLEOTIDE SEQUENCE [LARGE SCALE GENOMIC DNA]</scope>
    <source>
        <strain evidence="5">CECT 8289</strain>
    </source>
</reference>